<comment type="subunit">
    <text evidence="2">Homotrimer.</text>
</comment>
<evidence type="ECO:0000313" key="13">
    <source>
        <dbReference type="EMBL" id="OOV88768.1"/>
    </source>
</evidence>
<keyword evidence="3" id="KW-0813">Transport</keyword>
<evidence type="ECO:0000259" key="12">
    <source>
        <dbReference type="Pfam" id="PF13609"/>
    </source>
</evidence>
<dbReference type="InterPro" id="IPR050298">
    <property type="entry name" value="Gram-neg_bact_OMP"/>
</dbReference>
<reference evidence="13" key="1">
    <citation type="submission" date="2017-02" db="EMBL/GenBank/DDBJ databases">
        <title>Draft Genome Sequence of the Salt Water Bacterium Oceanospirillum linum ATCC 11336.</title>
        <authorList>
            <person name="Trachtenberg A.M."/>
            <person name="Carney J.G."/>
            <person name="Linnane J.D."/>
            <person name="Rheaume B.A."/>
            <person name="Pitts N.L."/>
            <person name="Mykles D.L."/>
            <person name="Maclea K.S."/>
        </authorList>
    </citation>
    <scope>NUCLEOTIDE SEQUENCE [LARGE SCALE GENOMIC DNA]</scope>
    <source>
        <strain evidence="13">ATCC 11336</strain>
    </source>
</reference>
<dbReference type="InterPro" id="IPR033900">
    <property type="entry name" value="Gram_neg_porin_domain"/>
</dbReference>
<keyword evidence="14" id="KW-1185">Reference proteome</keyword>
<evidence type="ECO:0000256" key="1">
    <source>
        <dbReference type="ARBA" id="ARBA00004571"/>
    </source>
</evidence>
<keyword evidence="5" id="KW-0812">Transmembrane</keyword>
<keyword evidence="10" id="KW-0998">Cell outer membrane</keyword>
<keyword evidence="7" id="KW-0406">Ion transport</keyword>
<sequence length="294" mass="30492">MKKTLIATAIAGAMSFSVAAQAAPTVYGNIQVVVDATDDMYAADNGSTIGFKGEEALNNGLTAIYKAEFEFDAGTNKGAPKGTGQKDGLEISDQNYLGVKGSFGTVRVGAFDTVSNDFVHDMVYAAEFADYVSSSFTAGENQQVQYTGEFGALTVGASVQLNEGTEAVEDKQQVMQLGAKFAVAEGIVASAAFDSEDGVGVGAQFSADALTLGGKFETSDAYKSVISASADFNYGMGNVYAVVDMSEEDKSGADSETNYMFGATYSLGSNMYTYVELGDGDTAESTAVGAVLSF</sequence>
<comment type="caution">
    <text evidence="13">The sequence shown here is derived from an EMBL/GenBank/DDBJ whole genome shotgun (WGS) entry which is preliminary data.</text>
</comment>
<proteinExistence type="predicted"/>
<feature type="signal peptide" evidence="11">
    <location>
        <begin position="1"/>
        <end position="22"/>
    </location>
</feature>
<feature type="domain" description="Porin" evidence="12">
    <location>
        <begin position="7"/>
        <end position="282"/>
    </location>
</feature>
<keyword evidence="4" id="KW-1134">Transmembrane beta strand</keyword>
<keyword evidence="9" id="KW-0472">Membrane</keyword>
<organism evidence="13 14">
    <name type="scientific">Oceanospirillum linum</name>
    <dbReference type="NCBI Taxonomy" id="966"/>
    <lineage>
        <taxon>Bacteria</taxon>
        <taxon>Pseudomonadati</taxon>
        <taxon>Pseudomonadota</taxon>
        <taxon>Gammaproteobacteria</taxon>
        <taxon>Oceanospirillales</taxon>
        <taxon>Oceanospirillaceae</taxon>
        <taxon>Oceanospirillum</taxon>
    </lineage>
</organism>
<evidence type="ECO:0000256" key="11">
    <source>
        <dbReference type="SAM" id="SignalP"/>
    </source>
</evidence>
<feature type="chain" id="PRO_5010559072" description="Porin domain-containing protein" evidence="11">
    <location>
        <begin position="23"/>
        <end position="294"/>
    </location>
</feature>
<dbReference type="GO" id="GO:0006811">
    <property type="term" value="P:monoatomic ion transport"/>
    <property type="evidence" value="ECO:0007669"/>
    <property type="project" value="UniProtKB-KW"/>
</dbReference>
<evidence type="ECO:0000313" key="14">
    <source>
        <dbReference type="Proteomes" id="UP000190064"/>
    </source>
</evidence>
<evidence type="ECO:0000256" key="7">
    <source>
        <dbReference type="ARBA" id="ARBA00023065"/>
    </source>
</evidence>
<gene>
    <name evidence="13" type="ORF">BTA35_0204635</name>
</gene>
<evidence type="ECO:0000256" key="5">
    <source>
        <dbReference type="ARBA" id="ARBA00022692"/>
    </source>
</evidence>
<evidence type="ECO:0000256" key="2">
    <source>
        <dbReference type="ARBA" id="ARBA00011233"/>
    </source>
</evidence>
<name>A0A1T1HG02_OCELI</name>
<dbReference type="InterPro" id="IPR023614">
    <property type="entry name" value="Porin_dom_sf"/>
</dbReference>
<dbReference type="GO" id="GO:0046930">
    <property type="term" value="C:pore complex"/>
    <property type="evidence" value="ECO:0007669"/>
    <property type="project" value="UniProtKB-KW"/>
</dbReference>
<accession>A0A1T1HG02</accession>
<evidence type="ECO:0000256" key="9">
    <source>
        <dbReference type="ARBA" id="ARBA00023136"/>
    </source>
</evidence>
<dbReference type="PANTHER" id="PTHR34501:SF9">
    <property type="entry name" value="MAJOR OUTER MEMBRANE PROTEIN P.IA"/>
    <property type="match status" value="1"/>
</dbReference>
<evidence type="ECO:0000256" key="10">
    <source>
        <dbReference type="ARBA" id="ARBA00023237"/>
    </source>
</evidence>
<dbReference type="EMBL" id="MTSD02000001">
    <property type="protein sequence ID" value="OOV88768.1"/>
    <property type="molecule type" value="Genomic_DNA"/>
</dbReference>
<dbReference type="Gene3D" id="2.40.160.10">
    <property type="entry name" value="Porin"/>
    <property type="match status" value="1"/>
</dbReference>
<dbReference type="STRING" id="966.BTA35_0204635"/>
<evidence type="ECO:0000256" key="8">
    <source>
        <dbReference type="ARBA" id="ARBA00023114"/>
    </source>
</evidence>
<dbReference type="GO" id="GO:0015288">
    <property type="term" value="F:porin activity"/>
    <property type="evidence" value="ECO:0007669"/>
    <property type="project" value="UniProtKB-KW"/>
</dbReference>
<dbReference type="PANTHER" id="PTHR34501">
    <property type="entry name" value="PROTEIN YDDL-RELATED"/>
    <property type="match status" value="1"/>
</dbReference>
<dbReference type="SUPFAM" id="SSF56935">
    <property type="entry name" value="Porins"/>
    <property type="match status" value="1"/>
</dbReference>
<dbReference type="AlphaFoldDB" id="A0A1T1HG02"/>
<dbReference type="GO" id="GO:0009279">
    <property type="term" value="C:cell outer membrane"/>
    <property type="evidence" value="ECO:0007669"/>
    <property type="project" value="UniProtKB-SubCell"/>
</dbReference>
<keyword evidence="6 11" id="KW-0732">Signal</keyword>
<comment type="subcellular location">
    <subcellularLocation>
        <location evidence="1">Cell outer membrane</location>
        <topology evidence="1">Multi-pass membrane protein</topology>
    </subcellularLocation>
</comment>
<dbReference type="Proteomes" id="UP000190064">
    <property type="component" value="Unassembled WGS sequence"/>
</dbReference>
<evidence type="ECO:0000256" key="4">
    <source>
        <dbReference type="ARBA" id="ARBA00022452"/>
    </source>
</evidence>
<dbReference type="Pfam" id="PF13609">
    <property type="entry name" value="Porin_4"/>
    <property type="match status" value="1"/>
</dbReference>
<evidence type="ECO:0000256" key="6">
    <source>
        <dbReference type="ARBA" id="ARBA00022729"/>
    </source>
</evidence>
<protein>
    <recommendedName>
        <fullName evidence="12">Porin domain-containing protein</fullName>
    </recommendedName>
</protein>
<keyword evidence="8" id="KW-0626">Porin</keyword>
<dbReference type="RefSeq" id="WP_077243216.1">
    <property type="nucleotide sequence ID" value="NZ_FXTS01000004.1"/>
</dbReference>
<evidence type="ECO:0000256" key="3">
    <source>
        <dbReference type="ARBA" id="ARBA00022448"/>
    </source>
</evidence>